<keyword evidence="1" id="KW-0812">Transmembrane</keyword>
<feature type="transmembrane region" description="Helical" evidence="1">
    <location>
        <begin position="31"/>
        <end position="50"/>
    </location>
</feature>
<accession>A0A508TDY1</accession>
<dbReference type="RefSeq" id="WP_139861395.1">
    <property type="nucleotide sequence ID" value="NZ_CAADFC020000016.1"/>
</dbReference>
<feature type="signal peptide" evidence="2">
    <location>
        <begin position="1"/>
        <end position="22"/>
    </location>
</feature>
<keyword evidence="1" id="KW-1133">Transmembrane helix</keyword>
<organism evidence="3 4">
    <name type="scientific">Bradyrhizobium ivorense</name>
    <dbReference type="NCBI Taxonomy" id="2511166"/>
    <lineage>
        <taxon>Bacteria</taxon>
        <taxon>Pseudomonadati</taxon>
        <taxon>Pseudomonadota</taxon>
        <taxon>Alphaproteobacteria</taxon>
        <taxon>Hyphomicrobiales</taxon>
        <taxon>Nitrobacteraceae</taxon>
        <taxon>Bradyrhizobium</taxon>
    </lineage>
</organism>
<keyword evidence="1" id="KW-0472">Membrane</keyword>
<proteinExistence type="predicted"/>
<evidence type="ECO:0000313" key="3">
    <source>
        <dbReference type="EMBL" id="VIO72510.1"/>
    </source>
</evidence>
<comment type="caution">
    <text evidence="3">The sequence shown here is derived from an EMBL/GenBank/DDBJ whole genome shotgun (WGS) entry which is preliminary data.</text>
</comment>
<gene>
    <name evidence="3" type="ORF">CI1B_41550</name>
</gene>
<dbReference type="AlphaFoldDB" id="A0A508TDY1"/>
<name>A0A508TDY1_9BRAD</name>
<evidence type="ECO:0000256" key="1">
    <source>
        <dbReference type="SAM" id="Phobius"/>
    </source>
</evidence>
<feature type="transmembrane region" description="Helical" evidence="1">
    <location>
        <begin position="87"/>
        <end position="110"/>
    </location>
</feature>
<protein>
    <submittedName>
        <fullName evidence="3">Uncharacterized protein</fullName>
    </submittedName>
</protein>
<dbReference type="EMBL" id="CAADFC020000016">
    <property type="protein sequence ID" value="VIO72510.1"/>
    <property type="molecule type" value="Genomic_DNA"/>
</dbReference>
<keyword evidence="2" id="KW-0732">Signal</keyword>
<feature type="chain" id="PRO_5021335649" evidence="2">
    <location>
        <begin position="23"/>
        <end position="120"/>
    </location>
</feature>
<dbReference type="Proteomes" id="UP000328092">
    <property type="component" value="Unassembled WGS sequence"/>
</dbReference>
<sequence>MESFRDLCFACFCILAFGSAAAVCEMVLPQAIIGASGCTWTTGVVAVFTCGPGLPGRAAEVLLNWPLLLVFAPVFTASGLVPPNGFLMLFVAGLDAILVLGVVHPFLVLARRASCRARAR</sequence>
<reference evidence="3" key="1">
    <citation type="submission" date="2019-02" db="EMBL/GenBank/DDBJ databases">
        <authorList>
            <person name="Pothier F.J."/>
        </authorList>
    </citation>
    <scope>NUCLEOTIDE SEQUENCE</scope>
    <source>
        <strain evidence="3">CI-1B</strain>
    </source>
</reference>
<keyword evidence="4" id="KW-1185">Reference proteome</keyword>
<evidence type="ECO:0000313" key="4">
    <source>
        <dbReference type="Proteomes" id="UP000328092"/>
    </source>
</evidence>
<evidence type="ECO:0000256" key="2">
    <source>
        <dbReference type="SAM" id="SignalP"/>
    </source>
</evidence>
<feature type="transmembrane region" description="Helical" evidence="1">
    <location>
        <begin position="62"/>
        <end position="81"/>
    </location>
</feature>